<accession>A0A919NC77</accession>
<dbReference type="SUPFAM" id="SSF54909">
    <property type="entry name" value="Dimeric alpha+beta barrel"/>
    <property type="match status" value="1"/>
</dbReference>
<proteinExistence type="predicted"/>
<gene>
    <name evidence="2" type="ORF">Asi03nite_59960</name>
</gene>
<feature type="domain" description="NIPSNAP" evidence="1">
    <location>
        <begin position="33"/>
        <end position="125"/>
    </location>
</feature>
<name>A0A919NC77_9ACTN</name>
<keyword evidence="3" id="KW-1185">Reference proteome</keyword>
<dbReference type="InterPro" id="IPR011008">
    <property type="entry name" value="Dimeric_a/b-barrel"/>
</dbReference>
<reference evidence="2" key="1">
    <citation type="submission" date="2021-01" db="EMBL/GenBank/DDBJ databases">
        <title>Whole genome shotgun sequence of Actinoplanes siamensis NBRC 109076.</title>
        <authorList>
            <person name="Komaki H."/>
            <person name="Tamura T."/>
        </authorList>
    </citation>
    <scope>NUCLEOTIDE SEQUENCE</scope>
    <source>
        <strain evidence="2">NBRC 109076</strain>
    </source>
</reference>
<dbReference type="EMBL" id="BOMW01000063">
    <property type="protein sequence ID" value="GIF08458.1"/>
    <property type="molecule type" value="Genomic_DNA"/>
</dbReference>
<dbReference type="Gene3D" id="3.30.70.100">
    <property type="match status" value="1"/>
</dbReference>
<evidence type="ECO:0000313" key="3">
    <source>
        <dbReference type="Proteomes" id="UP000629619"/>
    </source>
</evidence>
<evidence type="ECO:0000259" key="1">
    <source>
        <dbReference type="Pfam" id="PF07978"/>
    </source>
</evidence>
<sequence>MDGTGLSSGRQPGSPDAVGARHMLFGVITCVVHYTIDPAQIGAFERFAREWMRLVAEHGGVHHGYFLPAEGASDRAEALFSFESLAAYERYRSRFGDDPEFVAADRIRDESGCVLRYERTFMRPLLPGGEQE</sequence>
<protein>
    <submittedName>
        <fullName evidence="2">NIPSNAP family protein</fullName>
    </submittedName>
</protein>
<dbReference type="InterPro" id="IPR012577">
    <property type="entry name" value="NIPSNAP"/>
</dbReference>
<organism evidence="2 3">
    <name type="scientific">Actinoplanes siamensis</name>
    <dbReference type="NCBI Taxonomy" id="1223317"/>
    <lineage>
        <taxon>Bacteria</taxon>
        <taxon>Bacillati</taxon>
        <taxon>Actinomycetota</taxon>
        <taxon>Actinomycetes</taxon>
        <taxon>Micromonosporales</taxon>
        <taxon>Micromonosporaceae</taxon>
        <taxon>Actinoplanes</taxon>
    </lineage>
</organism>
<comment type="caution">
    <text evidence="2">The sequence shown here is derived from an EMBL/GenBank/DDBJ whole genome shotgun (WGS) entry which is preliminary data.</text>
</comment>
<dbReference type="AlphaFoldDB" id="A0A919NC77"/>
<dbReference type="Pfam" id="PF07978">
    <property type="entry name" value="NIPSNAP"/>
    <property type="match status" value="1"/>
</dbReference>
<dbReference type="Proteomes" id="UP000629619">
    <property type="component" value="Unassembled WGS sequence"/>
</dbReference>
<evidence type="ECO:0000313" key="2">
    <source>
        <dbReference type="EMBL" id="GIF08458.1"/>
    </source>
</evidence>